<feature type="region of interest" description="Disordered" evidence="1">
    <location>
        <begin position="96"/>
        <end position="117"/>
    </location>
</feature>
<feature type="region of interest" description="Disordered" evidence="1">
    <location>
        <begin position="24"/>
        <end position="73"/>
    </location>
</feature>
<reference evidence="2 3" key="1">
    <citation type="journal article" date="2021" name="Commun. Biol.">
        <title>The genome of Shorea leprosula (Dipterocarpaceae) highlights the ecological relevance of drought in aseasonal tropical rainforests.</title>
        <authorList>
            <person name="Ng K.K.S."/>
            <person name="Kobayashi M.J."/>
            <person name="Fawcett J.A."/>
            <person name="Hatakeyama M."/>
            <person name="Paape T."/>
            <person name="Ng C.H."/>
            <person name="Ang C.C."/>
            <person name="Tnah L.H."/>
            <person name="Lee C.T."/>
            <person name="Nishiyama T."/>
            <person name="Sese J."/>
            <person name="O'Brien M.J."/>
            <person name="Copetti D."/>
            <person name="Mohd Noor M.I."/>
            <person name="Ong R.C."/>
            <person name="Putra M."/>
            <person name="Sireger I.Z."/>
            <person name="Indrioko S."/>
            <person name="Kosugi Y."/>
            <person name="Izuno A."/>
            <person name="Isagi Y."/>
            <person name="Lee S.L."/>
            <person name="Shimizu K.K."/>
        </authorList>
    </citation>
    <scope>NUCLEOTIDE SEQUENCE [LARGE SCALE GENOMIC DNA]</scope>
    <source>
        <strain evidence="2">214</strain>
    </source>
</reference>
<dbReference type="Pfam" id="PF15365">
    <property type="entry name" value="PNRC"/>
    <property type="match status" value="1"/>
</dbReference>
<evidence type="ECO:0000256" key="1">
    <source>
        <dbReference type="SAM" id="MobiDB-lite"/>
    </source>
</evidence>
<accession>A0AAV5HK76</accession>
<dbReference type="EMBL" id="BPVZ01000002">
    <property type="protein sequence ID" value="GKU87155.1"/>
    <property type="molecule type" value="Genomic_DNA"/>
</dbReference>
<feature type="region of interest" description="Disordered" evidence="1">
    <location>
        <begin position="155"/>
        <end position="184"/>
    </location>
</feature>
<dbReference type="PANTHER" id="PTHR33670">
    <property type="entry name" value="SPLICING FACTOR, PROLINE- AND GLUTAMINE-RICH-LIKE"/>
    <property type="match status" value="1"/>
</dbReference>
<protein>
    <submittedName>
        <fullName evidence="2">Uncharacterized protein</fullName>
    </submittedName>
</protein>
<gene>
    <name evidence="2" type="ORF">SLEP1_g1599</name>
</gene>
<dbReference type="PANTHER" id="PTHR33670:SF15">
    <property type="entry name" value="OS02G0797600 PROTEIN"/>
    <property type="match status" value="1"/>
</dbReference>
<keyword evidence="3" id="KW-1185">Reference proteome</keyword>
<evidence type="ECO:0000313" key="2">
    <source>
        <dbReference type="EMBL" id="GKU87155.1"/>
    </source>
</evidence>
<dbReference type="Proteomes" id="UP001054252">
    <property type="component" value="Unassembled WGS sequence"/>
</dbReference>
<sequence length="184" mass="19688">MGTAILHPQNCLGNRFRREIMAPGFKPRRHPNANLESTNSNHGFSQSRRRKRSALGLRSNQPSRSEPMVAKLPSRNLVMGQVKILKRGETLAPAAKKTDHRGIYGGGTTSSRGGDLDLTLGSTDRLGPDPETMQKQLRVMDLKVGDGVYAGSAFFSSPPPSSLPVPGFLGINGKGSTQPVSAGN</sequence>
<dbReference type="InterPro" id="IPR028322">
    <property type="entry name" value="PNRC-like_rgn"/>
</dbReference>
<organism evidence="2 3">
    <name type="scientific">Rubroshorea leprosula</name>
    <dbReference type="NCBI Taxonomy" id="152421"/>
    <lineage>
        <taxon>Eukaryota</taxon>
        <taxon>Viridiplantae</taxon>
        <taxon>Streptophyta</taxon>
        <taxon>Embryophyta</taxon>
        <taxon>Tracheophyta</taxon>
        <taxon>Spermatophyta</taxon>
        <taxon>Magnoliopsida</taxon>
        <taxon>eudicotyledons</taxon>
        <taxon>Gunneridae</taxon>
        <taxon>Pentapetalae</taxon>
        <taxon>rosids</taxon>
        <taxon>malvids</taxon>
        <taxon>Malvales</taxon>
        <taxon>Dipterocarpaceae</taxon>
        <taxon>Rubroshorea</taxon>
    </lineage>
</organism>
<name>A0AAV5HK76_9ROSI</name>
<comment type="caution">
    <text evidence="2">The sequence shown here is derived from an EMBL/GenBank/DDBJ whole genome shotgun (WGS) entry which is preliminary data.</text>
</comment>
<dbReference type="GO" id="GO:0016071">
    <property type="term" value="P:mRNA metabolic process"/>
    <property type="evidence" value="ECO:0007669"/>
    <property type="project" value="UniProtKB-ARBA"/>
</dbReference>
<evidence type="ECO:0000313" key="3">
    <source>
        <dbReference type="Proteomes" id="UP001054252"/>
    </source>
</evidence>
<proteinExistence type="predicted"/>
<feature type="compositionally biased region" description="Polar residues" evidence="1">
    <location>
        <begin position="34"/>
        <end position="46"/>
    </location>
</feature>
<feature type="compositionally biased region" description="Polar residues" evidence="1">
    <location>
        <begin position="174"/>
        <end position="184"/>
    </location>
</feature>
<dbReference type="AlphaFoldDB" id="A0AAV5HK76"/>